<dbReference type="PROSITE" id="PS51186">
    <property type="entry name" value="GNAT"/>
    <property type="match status" value="1"/>
</dbReference>
<comment type="caution">
    <text evidence="4">The sequence shown here is derived from an EMBL/GenBank/DDBJ whole genome shotgun (WGS) entry which is preliminary data.</text>
</comment>
<evidence type="ECO:0000256" key="1">
    <source>
        <dbReference type="ARBA" id="ARBA00022679"/>
    </source>
</evidence>
<dbReference type="Pfam" id="PF00583">
    <property type="entry name" value="Acetyltransf_1"/>
    <property type="match status" value="1"/>
</dbReference>
<gene>
    <name evidence="4" type="primary">rimI</name>
    <name evidence="4" type="ORF">G1H11_03425</name>
</gene>
<feature type="domain" description="N-acetyltransferase" evidence="3">
    <location>
        <begin position="3"/>
        <end position="153"/>
    </location>
</feature>
<dbReference type="NCBIfam" id="TIGR01575">
    <property type="entry name" value="rimI"/>
    <property type="match status" value="1"/>
</dbReference>
<evidence type="ECO:0000313" key="4">
    <source>
        <dbReference type="EMBL" id="NED94357.1"/>
    </source>
</evidence>
<dbReference type="Proteomes" id="UP000469185">
    <property type="component" value="Unassembled WGS sequence"/>
</dbReference>
<keyword evidence="1 4" id="KW-0808">Transferase</keyword>
<keyword evidence="2" id="KW-0012">Acyltransferase</keyword>
<dbReference type="InterPro" id="IPR006464">
    <property type="entry name" value="AcTrfase_RimI/Ard1"/>
</dbReference>
<protein>
    <submittedName>
        <fullName evidence="4">Ribosomal protein S18-alanine N-acetyltransferase</fullName>
    </submittedName>
</protein>
<dbReference type="GO" id="GO:0005840">
    <property type="term" value="C:ribosome"/>
    <property type="evidence" value="ECO:0007669"/>
    <property type="project" value="UniProtKB-KW"/>
</dbReference>
<dbReference type="EMBL" id="JAAGOB010000002">
    <property type="protein sequence ID" value="NED94357.1"/>
    <property type="molecule type" value="Genomic_DNA"/>
</dbReference>
<name>A0A6N9YHE7_9ACTN</name>
<dbReference type="InterPro" id="IPR016181">
    <property type="entry name" value="Acyl_CoA_acyltransferase"/>
</dbReference>
<keyword evidence="4" id="KW-0689">Ribosomal protein</keyword>
<keyword evidence="4" id="KW-0687">Ribonucleoprotein</keyword>
<dbReference type="GO" id="GO:0008080">
    <property type="term" value="F:N-acetyltransferase activity"/>
    <property type="evidence" value="ECO:0007669"/>
    <property type="project" value="InterPro"/>
</dbReference>
<dbReference type="PANTHER" id="PTHR43877">
    <property type="entry name" value="AMINOALKYLPHOSPHONATE N-ACETYLTRANSFERASE-RELATED-RELATED"/>
    <property type="match status" value="1"/>
</dbReference>
<organism evidence="4 5">
    <name type="scientific">Phytoactinopolyspora alkaliphila</name>
    <dbReference type="NCBI Taxonomy" id="1783498"/>
    <lineage>
        <taxon>Bacteria</taxon>
        <taxon>Bacillati</taxon>
        <taxon>Actinomycetota</taxon>
        <taxon>Actinomycetes</taxon>
        <taxon>Jiangellales</taxon>
        <taxon>Jiangellaceae</taxon>
        <taxon>Phytoactinopolyspora</taxon>
    </lineage>
</organism>
<keyword evidence="5" id="KW-1185">Reference proteome</keyword>
<proteinExistence type="predicted"/>
<dbReference type="RefSeq" id="WP_163816111.1">
    <property type="nucleotide sequence ID" value="NZ_JAAGOB010000002.1"/>
</dbReference>
<evidence type="ECO:0000313" key="5">
    <source>
        <dbReference type="Proteomes" id="UP000469185"/>
    </source>
</evidence>
<dbReference type="AlphaFoldDB" id="A0A6N9YHE7"/>
<evidence type="ECO:0000256" key="2">
    <source>
        <dbReference type="ARBA" id="ARBA00023315"/>
    </source>
</evidence>
<dbReference type="Gene3D" id="3.40.630.30">
    <property type="match status" value="1"/>
</dbReference>
<dbReference type="SUPFAM" id="SSF55729">
    <property type="entry name" value="Acyl-CoA N-acyltransferases (Nat)"/>
    <property type="match status" value="1"/>
</dbReference>
<dbReference type="InterPro" id="IPR000182">
    <property type="entry name" value="GNAT_dom"/>
</dbReference>
<reference evidence="4 5" key="1">
    <citation type="submission" date="2020-02" db="EMBL/GenBank/DDBJ databases">
        <authorList>
            <person name="Li X.-J."/>
            <person name="Feng X.-M."/>
        </authorList>
    </citation>
    <scope>NUCLEOTIDE SEQUENCE [LARGE SCALE GENOMIC DNA]</scope>
    <source>
        <strain evidence="4 5">CGMCC 4.7225</strain>
    </source>
</reference>
<sequence>MTIALRPMGPEDVETIEPLERELFPDDPPWTREQFLEELAGVPDTRWYVVAVEEDELTGYAGLRALGMPGEPADIQTIAVAPAHQRRGVGATLMDALITEARARAAGSLLLEVRADNDAALAFYGRYGFERIATRRAYYGGGRDGLVLRMRLPAAP</sequence>
<dbReference type="InterPro" id="IPR050832">
    <property type="entry name" value="Bact_Acetyltransf"/>
</dbReference>
<evidence type="ECO:0000259" key="3">
    <source>
        <dbReference type="PROSITE" id="PS51186"/>
    </source>
</evidence>
<accession>A0A6N9YHE7</accession>
<dbReference type="CDD" id="cd04301">
    <property type="entry name" value="NAT_SF"/>
    <property type="match status" value="1"/>
</dbReference>